<dbReference type="GO" id="GO:0005524">
    <property type="term" value="F:ATP binding"/>
    <property type="evidence" value="ECO:0007669"/>
    <property type="project" value="UniProtKB-KW"/>
</dbReference>
<comment type="catalytic activity">
    <reaction evidence="9">
        <text>L-tyrosyl-[protein] + ATP = O-phospho-L-tyrosyl-[protein] + ADP + H(+)</text>
        <dbReference type="Rhea" id="RHEA:10596"/>
        <dbReference type="Rhea" id="RHEA-COMP:10136"/>
        <dbReference type="Rhea" id="RHEA-COMP:20101"/>
        <dbReference type="ChEBI" id="CHEBI:15378"/>
        <dbReference type="ChEBI" id="CHEBI:30616"/>
        <dbReference type="ChEBI" id="CHEBI:46858"/>
        <dbReference type="ChEBI" id="CHEBI:61978"/>
        <dbReference type="ChEBI" id="CHEBI:456216"/>
        <dbReference type="EC" id="2.7.12.2"/>
    </reaction>
</comment>
<dbReference type="EMBL" id="HBIN01006976">
    <property type="protein sequence ID" value="CAE0434817.1"/>
    <property type="molecule type" value="Transcribed_RNA"/>
</dbReference>
<evidence type="ECO:0000256" key="1">
    <source>
        <dbReference type="ARBA" id="ARBA00022679"/>
    </source>
</evidence>
<proteinExistence type="inferred from homology"/>
<feature type="compositionally biased region" description="Polar residues" evidence="10">
    <location>
        <begin position="47"/>
        <end position="61"/>
    </location>
</feature>
<dbReference type="SMART" id="SM00220">
    <property type="entry name" value="S_TKc"/>
    <property type="match status" value="1"/>
</dbReference>
<evidence type="ECO:0000256" key="4">
    <source>
        <dbReference type="ARBA" id="ARBA00022840"/>
    </source>
</evidence>
<evidence type="ECO:0000256" key="8">
    <source>
        <dbReference type="ARBA" id="ARBA00049299"/>
    </source>
</evidence>
<dbReference type="GO" id="GO:0004708">
    <property type="term" value="F:MAP kinase kinase activity"/>
    <property type="evidence" value="ECO:0007669"/>
    <property type="project" value="UniProtKB-EC"/>
</dbReference>
<keyword evidence="4" id="KW-0067">ATP-binding</keyword>
<evidence type="ECO:0000259" key="11">
    <source>
        <dbReference type="PROSITE" id="PS50011"/>
    </source>
</evidence>
<evidence type="ECO:0000256" key="2">
    <source>
        <dbReference type="ARBA" id="ARBA00022741"/>
    </source>
</evidence>
<comment type="similarity">
    <text evidence="5">Belongs to the protein kinase superfamily. STE Ser/Thr protein kinase family. MAP kinase kinase subfamily.</text>
</comment>
<evidence type="ECO:0000256" key="6">
    <source>
        <dbReference type="ARBA" id="ARBA00038999"/>
    </source>
</evidence>
<name>A0A7S3LNW1_9STRA</name>
<dbReference type="EC" id="2.7.12.2" evidence="6"/>
<evidence type="ECO:0000313" key="12">
    <source>
        <dbReference type="EMBL" id="CAE0434817.1"/>
    </source>
</evidence>
<feature type="domain" description="Protein kinase" evidence="11">
    <location>
        <begin position="107"/>
        <end position="494"/>
    </location>
</feature>
<dbReference type="PANTHER" id="PTHR48013">
    <property type="entry name" value="DUAL SPECIFICITY MITOGEN-ACTIVATED PROTEIN KINASE KINASE 5-RELATED"/>
    <property type="match status" value="1"/>
</dbReference>
<keyword evidence="2" id="KW-0547">Nucleotide-binding</keyword>
<dbReference type="CDD" id="cd00180">
    <property type="entry name" value="PKc"/>
    <property type="match status" value="1"/>
</dbReference>
<dbReference type="Pfam" id="PF00069">
    <property type="entry name" value="Pkinase"/>
    <property type="match status" value="1"/>
</dbReference>
<gene>
    <name evidence="12" type="ORF">ASTO00021_LOCUS5113</name>
</gene>
<dbReference type="AlphaFoldDB" id="A0A7S3LNW1"/>
<accession>A0A7S3LNW1</accession>
<evidence type="ECO:0000256" key="5">
    <source>
        <dbReference type="ARBA" id="ARBA00038035"/>
    </source>
</evidence>
<comment type="catalytic activity">
    <reaction evidence="7">
        <text>L-seryl-[protein] + ATP = O-phospho-L-seryl-[protein] + ADP + H(+)</text>
        <dbReference type="Rhea" id="RHEA:17989"/>
        <dbReference type="Rhea" id="RHEA-COMP:9863"/>
        <dbReference type="Rhea" id="RHEA-COMP:11604"/>
        <dbReference type="ChEBI" id="CHEBI:15378"/>
        <dbReference type="ChEBI" id="CHEBI:29999"/>
        <dbReference type="ChEBI" id="CHEBI:30616"/>
        <dbReference type="ChEBI" id="CHEBI:83421"/>
        <dbReference type="ChEBI" id="CHEBI:456216"/>
        <dbReference type="EC" id="2.7.12.2"/>
    </reaction>
</comment>
<evidence type="ECO:0000256" key="9">
    <source>
        <dbReference type="ARBA" id="ARBA00051693"/>
    </source>
</evidence>
<dbReference type="PROSITE" id="PS00108">
    <property type="entry name" value="PROTEIN_KINASE_ST"/>
    <property type="match status" value="1"/>
</dbReference>
<dbReference type="InterPro" id="IPR008271">
    <property type="entry name" value="Ser/Thr_kinase_AS"/>
</dbReference>
<dbReference type="PROSITE" id="PS50011">
    <property type="entry name" value="PROTEIN_KINASE_DOM"/>
    <property type="match status" value="1"/>
</dbReference>
<dbReference type="InterPro" id="IPR011009">
    <property type="entry name" value="Kinase-like_dom_sf"/>
</dbReference>
<evidence type="ECO:0000256" key="3">
    <source>
        <dbReference type="ARBA" id="ARBA00022777"/>
    </source>
</evidence>
<dbReference type="InterPro" id="IPR000719">
    <property type="entry name" value="Prot_kinase_dom"/>
</dbReference>
<dbReference type="Gene3D" id="1.10.510.10">
    <property type="entry name" value="Transferase(Phosphotransferase) domain 1"/>
    <property type="match status" value="1"/>
</dbReference>
<dbReference type="SUPFAM" id="SSF56112">
    <property type="entry name" value="Protein kinase-like (PK-like)"/>
    <property type="match status" value="1"/>
</dbReference>
<organism evidence="12">
    <name type="scientific">Aplanochytrium stocchinoi</name>
    <dbReference type="NCBI Taxonomy" id="215587"/>
    <lineage>
        <taxon>Eukaryota</taxon>
        <taxon>Sar</taxon>
        <taxon>Stramenopiles</taxon>
        <taxon>Bigyra</taxon>
        <taxon>Labyrinthulomycetes</taxon>
        <taxon>Thraustochytrida</taxon>
        <taxon>Thraustochytriidae</taxon>
        <taxon>Aplanochytrium</taxon>
    </lineage>
</organism>
<reference evidence="12" key="1">
    <citation type="submission" date="2021-01" db="EMBL/GenBank/DDBJ databases">
        <authorList>
            <person name="Corre E."/>
            <person name="Pelletier E."/>
            <person name="Niang G."/>
            <person name="Scheremetjew M."/>
            <person name="Finn R."/>
            <person name="Kale V."/>
            <person name="Holt S."/>
            <person name="Cochrane G."/>
            <person name="Meng A."/>
            <person name="Brown T."/>
            <person name="Cohen L."/>
        </authorList>
    </citation>
    <scope>NUCLEOTIDE SEQUENCE</scope>
    <source>
        <strain evidence="12">GSBS06</strain>
    </source>
</reference>
<sequence length="596" mass="68386">MPLISGARRLFRIGDGRSRNFHVHKDEDDNSGSSDDTMQVHGEVSDSDQAQQRELQHNPQTGDPPAENLTVSDTEQIENDSSFIVEILRDGLGLEVTEGFPHRIDWLEVIEEYEPGRNGAIPLCEIIEDDDPDMRKRVVVKRINIKDDMEYIKKEVGEHGNDCIDKNWKDLFQEVVEDGGVESPHSYSQLRSVWHELNVLQKFRTSDYLVDFHQAFVAGGFVYMLLEPCDLSLNQLNCPVDLNIVQSIAAPVLHGLKALHSENIVHFDIKPQNILIDGLGKVRICDFDASALFDETNFKKCSDSYGTTTQYTSPETAAYYFAPDYFDTSIFQIFNVKDSVANDIGKTDMWSLAVTLLEVYTGTTPFTYRTGFRGGEGEIKAEILKYYTNYSKMDHDDSECPTSLYTYMKAKDYKNREVLPQHEYSSPTTLLFYKHMRERIEEKMSVWVNSFEAEGRGFWHGRKWTTFQAFVTECLMFDYKLRPSALTAINHSFFSDYTEPQGRGFLLGLLDRLEVPKRGNGPTESSEYRELEIVPSQNEREMETDELTHRREMEMIITDNSIVPAATPSQIDKPERLGLSITQRIKFFNRVGPIIY</sequence>
<evidence type="ECO:0000256" key="7">
    <source>
        <dbReference type="ARBA" id="ARBA00049014"/>
    </source>
</evidence>
<feature type="region of interest" description="Disordered" evidence="10">
    <location>
        <begin position="20"/>
        <end position="69"/>
    </location>
</feature>
<protein>
    <recommendedName>
        <fullName evidence="6">mitogen-activated protein kinase kinase</fullName>
        <ecNumber evidence="6">2.7.12.2</ecNumber>
    </recommendedName>
</protein>
<dbReference type="PANTHER" id="PTHR48013:SF9">
    <property type="entry name" value="DUAL SPECIFICITY MITOGEN-ACTIVATED PROTEIN KINASE KINASE 5"/>
    <property type="match status" value="1"/>
</dbReference>
<keyword evidence="1" id="KW-0808">Transferase</keyword>
<comment type="catalytic activity">
    <reaction evidence="8">
        <text>L-threonyl-[protein] + ATP = O-phospho-L-threonyl-[protein] + ADP + H(+)</text>
        <dbReference type="Rhea" id="RHEA:46608"/>
        <dbReference type="Rhea" id="RHEA-COMP:11060"/>
        <dbReference type="Rhea" id="RHEA-COMP:11605"/>
        <dbReference type="ChEBI" id="CHEBI:15378"/>
        <dbReference type="ChEBI" id="CHEBI:30013"/>
        <dbReference type="ChEBI" id="CHEBI:30616"/>
        <dbReference type="ChEBI" id="CHEBI:61977"/>
        <dbReference type="ChEBI" id="CHEBI:456216"/>
        <dbReference type="EC" id="2.7.12.2"/>
    </reaction>
</comment>
<keyword evidence="3" id="KW-0418">Kinase</keyword>
<evidence type="ECO:0000256" key="10">
    <source>
        <dbReference type="SAM" id="MobiDB-lite"/>
    </source>
</evidence>